<dbReference type="PANTHER" id="PTHR40459:SF1">
    <property type="entry name" value="CONSERVED HYPOTHETICAL ALANINE AND LEUCINE RICH PROTEIN"/>
    <property type="match status" value="1"/>
</dbReference>
<dbReference type="EMBL" id="CP000360">
    <property type="protein sequence ID" value="ABF41148.1"/>
    <property type="molecule type" value="Genomic_DNA"/>
</dbReference>
<accession>Q1IPQ2</accession>
<dbReference type="OrthoDB" id="9810755at2"/>
<protein>
    <recommendedName>
        <fullName evidence="5">DUF2520 domain-containing protein</fullName>
    </recommendedName>
</protein>
<evidence type="ECO:0000313" key="3">
    <source>
        <dbReference type="EMBL" id="ABF41148.1"/>
    </source>
</evidence>
<dbReference type="RefSeq" id="WP_011522949.1">
    <property type="nucleotide sequence ID" value="NC_008009.1"/>
</dbReference>
<dbReference type="Gene3D" id="3.40.50.720">
    <property type="entry name" value="NAD(P)-binding Rossmann-like Domain"/>
    <property type="match status" value="1"/>
</dbReference>
<dbReference type="InterPro" id="IPR037108">
    <property type="entry name" value="TM1727-like_C_sf"/>
</dbReference>
<dbReference type="InterPro" id="IPR019665">
    <property type="entry name" value="OxRdtase/DH_put_Rossmann_dom"/>
</dbReference>
<dbReference type="HOGENOM" id="CLU_055635_1_0_0"/>
<proteinExistence type="predicted"/>
<feature type="domain" description="Putative oxidoreductase/dehydrogenase Rossmann-like" evidence="1">
    <location>
        <begin position="4"/>
        <end position="121"/>
    </location>
</feature>
<dbReference type="InterPro" id="IPR008927">
    <property type="entry name" value="6-PGluconate_DH-like_C_sf"/>
</dbReference>
<dbReference type="InterPro" id="IPR018931">
    <property type="entry name" value="DUF2520"/>
</dbReference>
<dbReference type="Proteomes" id="UP000002432">
    <property type="component" value="Chromosome"/>
</dbReference>
<dbReference type="Gene3D" id="1.10.1040.20">
    <property type="entry name" value="ProC-like, C-terminal domain"/>
    <property type="match status" value="1"/>
</dbReference>
<dbReference type="Pfam" id="PF10727">
    <property type="entry name" value="Rossmann-like"/>
    <property type="match status" value="1"/>
</dbReference>
<dbReference type="InterPro" id="IPR036291">
    <property type="entry name" value="NAD(P)-bd_dom_sf"/>
</dbReference>
<dbReference type="KEGG" id="aba:Acid345_2147"/>
<evidence type="ECO:0000259" key="2">
    <source>
        <dbReference type="Pfam" id="PF10728"/>
    </source>
</evidence>
<dbReference type="eggNOG" id="COG5495">
    <property type="taxonomic scope" value="Bacteria"/>
</dbReference>
<evidence type="ECO:0008006" key="5">
    <source>
        <dbReference type="Google" id="ProtNLM"/>
    </source>
</evidence>
<dbReference type="Pfam" id="PF10728">
    <property type="entry name" value="DUF2520"/>
    <property type="match status" value="1"/>
</dbReference>
<feature type="domain" description="DUF2520" evidence="2">
    <location>
        <begin position="136"/>
        <end position="260"/>
    </location>
</feature>
<dbReference type="SUPFAM" id="SSF48179">
    <property type="entry name" value="6-phosphogluconate dehydrogenase C-terminal domain-like"/>
    <property type="match status" value="1"/>
</dbReference>
<dbReference type="STRING" id="204669.Acid345_2147"/>
<organism evidence="3 4">
    <name type="scientific">Koribacter versatilis (strain Ellin345)</name>
    <dbReference type="NCBI Taxonomy" id="204669"/>
    <lineage>
        <taxon>Bacteria</taxon>
        <taxon>Pseudomonadati</taxon>
        <taxon>Acidobacteriota</taxon>
        <taxon>Terriglobia</taxon>
        <taxon>Terriglobales</taxon>
        <taxon>Candidatus Korobacteraceae</taxon>
        <taxon>Candidatus Korobacter</taxon>
    </lineage>
</organism>
<gene>
    <name evidence="3" type="ordered locus">Acid345_2147</name>
</gene>
<sequence length="286" mass="30572">MEHALDVCIVGPGRLGTALATQLQRNYDCVDTVVARHSSIAKAIALAEKIDAAASEFDSADFDQTVTWLCIPDAALAPCAKALAQKREWRGKIVLHSSGALSSDELQPLRDKGAAVASVHPMMTFAPEATTQLAGVVFALEGDHKAVEAARRLVTSLHGNEFVIAKENKVLYHAFGSFLAPLLLTTLATAEKVGEQAGVPPKLIREAMKRIVGQTVDNFFKLGAEASFTGPFIRGDVSVVKKHLKALDPTQREAYVGLVKAALAYLPVGKAEEIRSLLDEAYSAAK</sequence>
<evidence type="ECO:0000259" key="1">
    <source>
        <dbReference type="Pfam" id="PF10727"/>
    </source>
</evidence>
<dbReference type="AlphaFoldDB" id="Q1IPQ2"/>
<keyword evidence="4" id="KW-1185">Reference proteome</keyword>
<evidence type="ECO:0000313" key="4">
    <source>
        <dbReference type="Proteomes" id="UP000002432"/>
    </source>
</evidence>
<dbReference type="PANTHER" id="PTHR40459">
    <property type="entry name" value="CONSERVED HYPOTHETICAL ALANINE AND LEUCINE RICH PROTEIN"/>
    <property type="match status" value="1"/>
</dbReference>
<dbReference type="EnsemblBacteria" id="ABF41148">
    <property type="protein sequence ID" value="ABF41148"/>
    <property type="gene ID" value="Acid345_2147"/>
</dbReference>
<reference evidence="3 4" key="1">
    <citation type="journal article" date="2009" name="Appl. Environ. Microbiol.">
        <title>Three genomes from the phylum Acidobacteria provide insight into the lifestyles of these microorganisms in soils.</title>
        <authorList>
            <person name="Ward N.L."/>
            <person name="Challacombe J.F."/>
            <person name="Janssen P.H."/>
            <person name="Henrissat B."/>
            <person name="Coutinho P.M."/>
            <person name="Wu M."/>
            <person name="Xie G."/>
            <person name="Haft D.H."/>
            <person name="Sait M."/>
            <person name="Badger J."/>
            <person name="Barabote R.D."/>
            <person name="Bradley B."/>
            <person name="Brettin T.S."/>
            <person name="Brinkac L.M."/>
            <person name="Bruce D."/>
            <person name="Creasy T."/>
            <person name="Daugherty S.C."/>
            <person name="Davidsen T.M."/>
            <person name="DeBoy R.T."/>
            <person name="Detter J.C."/>
            <person name="Dodson R.J."/>
            <person name="Durkin A.S."/>
            <person name="Ganapathy A."/>
            <person name="Gwinn-Giglio M."/>
            <person name="Han C.S."/>
            <person name="Khouri H."/>
            <person name="Kiss H."/>
            <person name="Kothari S.P."/>
            <person name="Madupu R."/>
            <person name="Nelson K.E."/>
            <person name="Nelson W.C."/>
            <person name="Paulsen I."/>
            <person name="Penn K."/>
            <person name="Ren Q."/>
            <person name="Rosovitz M.J."/>
            <person name="Selengut J.D."/>
            <person name="Shrivastava S."/>
            <person name="Sullivan S.A."/>
            <person name="Tapia R."/>
            <person name="Thompson L.S."/>
            <person name="Watkins K.L."/>
            <person name="Yang Q."/>
            <person name="Yu C."/>
            <person name="Zafar N."/>
            <person name="Zhou L."/>
            <person name="Kuske C.R."/>
        </authorList>
    </citation>
    <scope>NUCLEOTIDE SEQUENCE [LARGE SCALE GENOMIC DNA]</scope>
    <source>
        <strain evidence="3 4">Ellin345</strain>
    </source>
</reference>
<name>Q1IPQ2_KORVE</name>
<dbReference type="SUPFAM" id="SSF51735">
    <property type="entry name" value="NAD(P)-binding Rossmann-fold domains"/>
    <property type="match status" value="1"/>
</dbReference>